<dbReference type="OrthoDB" id="20872at2759"/>
<accession>A0A3M2SGZ8</accession>
<dbReference type="EMBL" id="NKUJ01000045">
    <property type="protein sequence ID" value="RMJ16595.1"/>
    <property type="molecule type" value="Genomic_DNA"/>
</dbReference>
<evidence type="ECO:0000259" key="2">
    <source>
        <dbReference type="Pfam" id="PF26640"/>
    </source>
</evidence>
<dbReference type="PANTHER" id="PTHR10622">
    <property type="entry name" value="HET DOMAIN-CONTAINING PROTEIN"/>
    <property type="match status" value="1"/>
</dbReference>
<proteinExistence type="predicted"/>
<dbReference type="PANTHER" id="PTHR10622:SF10">
    <property type="entry name" value="HET DOMAIN-CONTAINING PROTEIN"/>
    <property type="match status" value="1"/>
</dbReference>
<protein>
    <submittedName>
        <fullName evidence="3">Uncharacterized protein</fullName>
    </submittedName>
</protein>
<keyword evidence="4" id="KW-1185">Reference proteome</keyword>
<feature type="domain" description="DUF8212" evidence="2">
    <location>
        <begin position="255"/>
        <end position="279"/>
    </location>
</feature>
<sequence>MRLLHTTNLELVSFIGKSIFERPPYAILSHTWKDDEFVFEEAKDGIHQHLQSPRRGLQKILDACEKARENNLDYLWVDTCCIDKSSSAELSEAINSMFKWYMESANCYVFMDDVTLQEDGFMDNFANSRWFTRGWTLQELIAPHGLFFFDQDWNYMCSRDQIASRLEEITGITETILRRAHTFPRLKTPLLGGRKPLCPGCGHLDEVKRELAEEPISRKMTWAADRRTTRPEDASYSLMGLFDINMPLLYGEGENAFRRLQEEILQKSPDQSILTWTEPIGEDQDLFHKPYLPKGPSSFRFAVRRPVPNLLERGDIITTTRGLEIDVLLGPCAIRYKHTSSPTLDKEHFMAVLSCAVDRNPLPRVAILVEPFTPGDPDTAYTRVRNRLLIQLHPNGRPSIWATGVQGVEFKNAFLDYDPRKLSPRRILLAAIRPMRYHLKQRLIVSVVAPEISMAHAETKHWTPSHDTKILYKARRGVGTLSLGGASYVGNGHSGFFVLWGVPENPDHGDFVSWLETWGSFLRGNHSEASPSSLEWHTFRKALEQYMRVQTADLSAKISETGLKVKVNVQATEFLGRTTYRLMLDIQGWRDSPVSVVKCLKVVDSDWT</sequence>
<dbReference type="Pfam" id="PF06985">
    <property type="entry name" value="HET"/>
    <property type="match status" value="1"/>
</dbReference>
<evidence type="ECO:0000313" key="4">
    <source>
        <dbReference type="Proteomes" id="UP000277212"/>
    </source>
</evidence>
<evidence type="ECO:0000259" key="1">
    <source>
        <dbReference type="Pfam" id="PF06985"/>
    </source>
</evidence>
<reference evidence="3 4" key="1">
    <citation type="submission" date="2017-06" db="EMBL/GenBank/DDBJ databases">
        <title>Comparative genomic analysis of Ambrosia Fusariam Clade fungi.</title>
        <authorList>
            <person name="Stajich J.E."/>
            <person name="Carrillo J."/>
            <person name="Kijimoto T."/>
            <person name="Eskalen A."/>
            <person name="O'Donnell K."/>
            <person name="Kasson M."/>
        </authorList>
    </citation>
    <scope>NUCLEOTIDE SEQUENCE [LARGE SCALE GENOMIC DNA]</scope>
    <source>
        <strain evidence="3">UCR3666</strain>
    </source>
</reference>
<dbReference type="AlphaFoldDB" id="A0A3M2SGZ8"/>
<dbReference type="InterPro" id="IPR010730">
    <property type="entry name" value="HET"/>
</dbReference>
<comment type="caution">
    <text evidence="3">The sequence shown here is derived from an EMBL/GenBank/DDBJ whole genome shotgun (WGS) entry which is preliminary data.</text>
</comment>
<evidence type="ECO:0000313" key="3">
    <source>
        <dbReference type="EMBL" id="RMJ16595.1"/>
    </source>
</evidence>
<dbReference type="Pfam" id="PF26640">
    <property type="entry name" value="DUF8212"/>
    <property type="match status" value="1"/>
</dbReference>
<organism evidence="3 4">
    <name type="scientific">Fusarium kuroshium</name>
    <dbReference type="NCBI Taxonomy" id="2010991"/>
    <lineage>
        <taxon>Eukaryota</taxon>
        <taxon>Fungi</taxon>
        <taxon>Dikarya</taxon>
        <taxon>Ascomycota</taxon>
        <taxon>Pezizomycotina</taxon>
        <taxon>Sordariomycetes</taxon>
        <taxon>Hypocreomycetidae</taxon>
        <taxon>Hypocreales</taxon>
        <taxon>Nectriaceae</taxon>
        <taxon>Fusarium</taxon>
        <taxon>Fusarium solani species complex</taxon>
    </lineage>
</organism>
<name>A0A3M2SGZ8_9HYPO</name>
<feature type="domain" description="Heterokaryon incompatibility" evidence="1">
    <location>
        <begin position="25"/>
        <end position="114"/>
    </location>
</feature>
<dbReference type="STRING" id="2010991.A0A3M2SGZ8"/>
<dbReference type="InterPro" id="IPR058525">
    <property type="entry name" value="DUF8212"/>
</dbReference>
<dbReference type="Proteomes" id="UP000277212">
    <property type="component" value="Unassembled WGS sequence"/>
</dbReference>
<gene>
    <name evidence="3" type="ORF">CDV36_003710</name>
</gene>